<gene>
    <name evidence="2" type="ORF">DA73_0234940</name>
    <name evidence="1" type="ORF">DA73_0400035235</name>
</gene>
<keyword evidence="3" id="KW-1185">Reference proteome</keyword>
<accession>A0A0C1N2E3</accession>
<dbReference type="EMBL" id="JHEG04000001">
    <property type="protein sequence ID" value="KAF3890130.1"/>
    <property type="molecule type" value="Genomic_DNA"/>
</dbReference>
<dbReference type="OrthoDB" id="530362at2"/>
<reference evidence="1" key="2">
    <citation type="submission" date="2019-11" db="EMBL/GenBank/DDBJ databases">
        <title>Improved Assembly of Tolypothrix boutellei genome.</title>
        <authorList>
            <person name="Sarangi A.N."/>
            <person name="Mukherjee M."/>
            <person name="Ghosh S."/>
            <person name="Singh D."/>
            <person name="Das A."/>
            <person name="Kant S."/>
            <person name="Prusty A."/>
            <person name="Tripathy S."/>
        </authorList>
    </citation>
    <scope>NUCLEOTIDE SEQUENCE</scope>
    <source>
        <strain evidence="1">VB521301</strain>
    </source>
</reference>
<name>A0A0C1N2E3_9CYAN</name>
<dbReference type="PROSITE" id="PS00141">
    <property type="entry name" value="ASP_PROTEASE"/>
    <property type="match status" value="1"/>
</dbReference>
<dbReference type="SUPFAM" id="SSF50630">
    <property type="entry name" value="Acid proteases"/>
    <property type="match status" value="1"/>
</dbReference>
<protein>
    <submittedName>
        <fullName evidence="1">Retroviral-like aspartic protease</fullName>
    </submittedName>
</protein>
<dbReference type="GO" id="GO:0006508">
    <property type="term" value="P:proteolysis"/>
    <property type="evidence" value="ECO:0007669"/>
    <property type="project" value="UniProtKB-KW"/>
</dbReference>
<evidence type="ECO:0000313" key="2">
    <source>
        <dbReference type="EMBL" id="KIE06561.1"/>
    </source>
</evidence>
<keyword evidence="1" id="KW-0378">Hydrolase</keyword>
<dbReference type="EMBL" id="JHEG02000059">
    <property type="protein sequence ID" value="KIE06561.1"/>
    <property type="molecule type" value="Genomic_DNA"/>
</dbReference>
<dbReference type="STRING" id="1479485.DA73_0234940"/>
<dbReference type="InterPro" id="IPR021109">
    <property type="entry name" value="Peptidase_aspartic_dom_sf"/>
</dbReference>
<dbReference type="AlphaFoldDB" id="A0A0C1N2E3"/>
<dbReference type="InterPro" id="IPR001969">
    <property type="entry name" value="Aspartic_peptidase_AS"/>
</dbReference>
<evidence type="ECO:0000313" key="1">
    <source>
        <dbReference type="EMBL" id="KAF3890130.1"/>
    </source>
</evidence>
<proteinExistence type="predicted"/>
<keyword evidence="1" id="KW-0645">Protease</keyword>
<dbReference type="GO" id="GO:0004190">
    <property type="term" value="F:aspartic-type endopeptidase activity"/>
    <property type="evidence" value="ECO:0007669"/>
    <property type="project" value="InterPro"/>
</dbReference>
<dbReference type="Gene3D" id="2.40.70.10">
    <property type="entry name" value="Acid Proteases"/>
    <property type="match status" value="1"/>
</dbReference>
<dbReference type="Proteomes" id="UP000029738">
    <property type="component" value="Unassembled WGS sequence"/>
</dbReference>
<dbReference type="RefSeq" id="WP_038092793.1">
    <property type="nucleotide sequence ID" value="NZ_JHEG04000001.1"/>
</dbReference>
<evidence type="ECO:0000313" key="3">
    <source>
        <dbReference type="Proteomes" id="UP000029738"/>
    </source>
</evidence>
<organism evidence="2">
    <name type="scientific">Tolypothrix bouteillei VB521301</name>
    <dbReference type="NCBI Taxonomy" id="1479485"/>
    <lineage>
        <taxon>Bacteria</taxon>
        <taxon>Bacillati</taxon>
        <taxon>Cyanobacteriota</taxon>
        <taxon>Cyanophyceae</taxon>
        <taxon>Nostocales</taxon>
        <taxon>Tolypothrichaceae</taxon>
        <taxon>Tolypothrix</taxon>
    </lineage>
</organism>
<reference evidence="2" key="1">
    <citation type="journal article" date="2015" name="Genome Announc.">
        <title>Draft Genome Sequence of Tolypothrix boutellei Strain VB521301.</title>
        <authorList>
            <person name="Chandrababunaidu M.M."/>
            <person name="Singh D."/>
            <person name="Sen D."/>
            <person name="Bhan S."/>
            <person name="Das S."/>
            <person name="Gupta A."/>
            <person name="Adhikary S.P."/>
            <person name="Tripathy S."/>
        </authorList>
    </citation>
    <scope>NUCLEOTIDE SEQUENCE</scope>
    <source>
        <strain evidence="2">VB521301</strain>
    </source>
</reference>
<sequence>MLNSQRFPFVEGRDMFGDADFVPQLPLILGYRNSTVEVSALLDTGASVNVLPYNLGIQLGAVWEELTTTVQLAGNLAPVEARGLLLLARVGTFAPVRLVFAWSRTDDVPLLLGRMNFFLEFDVCFYRSQMIFELRPKTAV</sequence>
<comment type="caution">
    <text evidence="2">The sequence shown here is derived from an EMBL/GenBank/DDBJ whole genome shotgun (WGS) entry which is preliminary data.</text>
</comment>